<accession>A0A0J8GVE1</accession>
<evidence type="ECO:0000256" key="3">
    <source>
        <dbReference type="ARBA" id="ARBA00023237"/>
    </source>
</evidence>
<dbReference type="PANTHER" id="PTHR40980:SF4">
    <property type="entry name" value="TONB-DEPENDENT RECEPTOR-LIKE BETA-BARREL DOMAIN-CONTAINING PROTEIN"/>
    <property type="match status" value="1"/>
</dbReference>
<dbReference type="InterPro" id="IPR010104">
    <property type="entry name" value="TonB_rcpt_bac"/>
</dbReference>
<sequence>MKQVLTKNKIAKAIRNVLIYGGPIAMLSVANQSAYAAENTDDSGEAPEVIQVTGNRATMNRSLNEKKNTIAVVDAIAAADFGDLPGLSLSDVIENIPGASGHREKGSQNEISLRGLGSFLGYATFNGRSITNAGPNRAVNFKKFPSELVDKVVIYKTQQADLVEGAVSGLIDVSSLKPVAYGKEQTIVEVTGVYNDGANNIKGESPYGKEFLFSTVNSFEVGEGDLGFSLGVTYSDSANPEEIYTTSSNLNLCGLRNADGTEIGGTVNCDSDPNRGGSAHSIHKTLDKAESTAAINQYDPTSLFMMPSSFAYRTIEDDDERKSIVSAIQYTPNEFWDFNADVVYSELEYLEQRHELALSDVRYGQTDHIMNDEHALVYFKGSSKAQLVGERRSQYDEYTGWGLKASYTPNADLKVDLDLSYSNSYRERIRHLARYETKNQQTFTWDRRDTLVPNLSFNDASGNAYWEAGFDSATAFDPSSLDSLDPTIDTIRYYRDLEERDDTIYAARLDLDYNVGGSFIDSVKFGVRYSEETMLVDEDAKWAKALVPTDTQPEEFKSTDSSAGLADDLEEALATDVKNNCLSEFNNKDYFGDVSGGNPVNGFLIMDAECGIAQIYDRDEADPTQRTFSDIGNLAERESPGDVDAQENILAAYAMANFRSELGSLPIEGNFGVRAVRTETTSLGWNNGLVLSRGEDGSYTVGVASEVDSTPIVTEADNLRFLPSANITFHLNQDLMLRLGAFRAMSRVALQDMSSGRVINFNNSDNEGQTVQNINEIPSLAGDIIGGNPYVAPMMSWNGDVSLEWYPSQDAYLSFAYYWKEFDAVFRSSKIYENFDVAIPDGTTATFSLPVLINDVEDKSSVIQGFELSAQKHFSELPAPFDGLGVKAAYNYSDSDYQREDPNFSGLLEPSNMWGNSKETASASVYWDFDKLSLRLLYKYRSKYYQPSNLFDTRSNRYVDDAEYFDFSGKYKINKVFSVSLKMLNLLNEPKVQVRGVDSSISEVSSTGTKVFLSVAAKF</sequence>
<feature type="signal peptide" evidence="5">
    <location>
        <begin position="1"/>
        <end position="36"/>
    </location>
</feature>
<dbReference type="Proteomes" id="UP000037600">
    <property type="component" value="Unassembled WGS sequence"/>
</dbReference>
<dbReference type="SUPFAM" id="SSF56935">
    <property type="entry name" value="Porins"/>
    <property type="match status" value="1"/>
</dbReference>
<evidence type="ECO:0000256" key="5">
    <source>
        <dbReference type="SAM" id="SignalP"/>
    </source>
</evidence>
<dbReference type="Gene3D" id="2.40.170.20">
    <property type="entry name" value="TonB-dependent receptor, beta-barrel domain"/>
    <property type="match status" value="1"/>
</dbReference>
<keyword evidence="3" id="KW-0998">Cell outer membrane</keyword>
<dbReference type="NCBIfam" id="TIGR01782">
    <property type="entry name" value="TonB-Xanth-Caul"/>
    <property type="match status" value="1"/>
</dbReference>
<dbReference type="RefSeq" id="WP_048688280.1">
    <property type="nucleotide sequence ID" value="NZ_KQ130482.1"/>
</dbReference>
<organism evidence="8 9">
    <name type="scientific">Catenovulum maritimum</name>
    <dbReference type="NCBI Taxonomy" id="1513271"/>
    <lineage>
        <taxon>Bacteria</taxon>
        <taxon>Pseudomonadati</taxon>
        <taxon>Pseudomonadota</taxon>
        <taxon>Gammaproteobacteria</taxon>
        <taxon>Alteromonadales</taxon>
        <taxon>Alteromonadaceae</taxon>
        <taxon>Catenovulum</taxon>
    </lineage>
</organism>
<evidence type="ECO:0000259" key="7">
    <source>
        <dbReference type="Pfam" id="PF07715"/>
    </source>
</evidence>
<proteinExistence type="inferred from homology"/>
<dbReference type="Pfam" id="PF00593">
    <property type="entry name" value="TonB_dep_Rec_b-barrel"/>
    <property type="match status" value="1"/>
</dbReference>
<evidence type="ECO:0000313" key="9">
    <source>
        <dbReference type="Proteomes" id="UP000037600"/>
    </source>
</evidence>
<dbReference type="OrthoDB" id="8727862at2"/>
<reference evidence="8 9" key="1">
    <citation type="submission" date="2015-04" db="EMBL/GenBank/DDBJ databases">
        <title>Draft Genome Sequence of the Novel Agar-Digesting Marine Bacterium Q1.</title>
        <authorList>
            <person name="Li Y."/>
            <person name="Li D."/>
            <person name="Chen G."/>
            <person name="Du Z."/>
        </authorList>
    </citation>
    <scope>NUCLEOTIDE SEQUENCE [LARGE SCALE GENOMIC DNA]</scope>
    <source>
        <strain evidence="8 9">Q1</strain>
    </source>
</reference>
<keyword evidence="9" id="KW-1185">Reference proteome</keyword>
<dbReference type="AlphaFoldDB" id="A0A0J8GVE1"/>
<dbReference type="InterPro" id="IPR000531">
    <property type="entry name" value="Beta-barrel_TonB"/>
</dbReference>
<dbReference type="Gene3D" id="2.170.130.10">
    <property type="entry name" value="TonB-dependent receptor, plug domain"/>
    <property type="match status" value="1"/>
</dbReference>
<evidence type="ECO:0000313" key="8">
    <source>
        <dbReference type="EMBL" id="KMT66707.1"/>
    </source>
</evidence>
<keyword evidence="2 4" id="KW-0472">Membrane</keyword>
<dbReference type="InterPro" id="IPR036942">
    <property type="entry name" value="Beta-barrel_TonB_sf"/>
</dbReference>
<dbReference type="Pfam" id="PF07715">
    <property type="entry name" value="Plug"/>
    <property type="match status" value="1"/>
</dbReference>
<feature type="domain" description="TonB-dependent receptor plug" evidence="7">
    <location>
        <begin position="66"/>
        <end position="169"/>
    </location>
</feature>
<dbReference type="PANTHER" id="PTHR40980">
    <property type="entry name" value="PLUG DOMAIN-CONTAINING PROTEIN"/>
    <property type="match status" value="1"/>
</dbReference>
<evidence type="ECO:0000259" key="6">
    <source>
        <dbReference type="Pfam" id="PF00593"/>
    </source>
</evidence>
<dbReference type="InterPro" id="IPR012910">
    <property type="entry name" value="Plug_dom"/>
</dbReference>
<dbReference type="InterPro" id="IPR037066">
    <property type="entry name" value="Plug_dom_sf"/>
</dbReference>
<name>A0A0J8GVE1_9ALTE</name>
<dbReference type="PATRIC" id="fig|1513271.3.peg.174"/>
<feature type="chain" id="PRO_5005298777" evidence="5">
    <location>
        <begin position="37"/>
        <end position="1019"/>
    </location>
</feature>
<protein>
    <submittedName>
        <fullName evidence="8">Uncharacterized protein</fullName>
    </submittedName>
</protein>
<evidence type="ECO:0000256" key="2">
    <source>
        <dbReference type="ARBA" id="ARBA00023136"/>
    </source>
</evidence>
<dbReference type="EMBL" id="LAZL01000002">
    <property type="protein sequence ID" value="KMT66707.1"/>
    <property type="molecule type" value="Genomic_DNA"/>
</dbReference>
<dbReference type="STRING" id="1513271.XM47_00825"/>
<gene>
    <name evidence="8" type="ORF">XM47_00825</name>
</gene>
<dbReference type="GO" id="GO:0009279">
    <property type="term" value="C:cell outer membrane"/>
    <property type="evidence" value="ECO:0007669"/>
    <property type="project" value="UniProtKB-SubCell"/>
</dbReference>
<comment type="subcellular location">
    <subcellularLocation>
        <location evidence="1 4">Cell outer membrane</location>
    </subcellularLocation>
</comment>
<keyword evidence="4" id="KW-0798">TonB box</keyword>
<feature type="domain" description="TonB-dependent receptor-like beta-barrel" evidence="6">
    <location>
        <begin position="449"/>
        <end position="986"/>
    </location>
</feature>
<comment type="caution">
    <text evidence="8">The sequence shown here is derived from an EMBL/GenBank/DDBJ whole genome shotgun (WGS) entry which is preliminary data.</text>
</comment>
<keyword evidence="5" id="KW-0732">Signal</keyword>
<evidence type="ECO:0000256" key="1">
    <source>
        <dbReference type="ARBA" id="ARBA00004442"/>
    </source>
</evidence>
<comment type="similarity">
    <text evidence="4">Belongs to the TonB-dependent receptor family.</text>
</comment>
<evidence type="ECO:0000256" key="4">
    <source>
        <dbReference type="RuleBase" id="RU003357"/>
    </source>
</evidence>